<dbReference type="RefSeq" id="WP_153472344.1">
    <property type="nucleotide sequence ID" value="NZ_QYAZ01000002.1"/>
</dbReference>
<dbReference type="InterPro" id="IPR002104">
    <property type="entry name" value="Integrase_catalytic"/>
</dbReference>
<dbReference type="Pfam" id="PF00589">
    <property type="entry name" value="Phage_integrase"/>
    <property type="match status" value="1"/>
</dbReference>
<dbReference type="SUPFAM" id="SSF56349">
    <property type="entry name" value="DNA breaking-rejoining enzymes"/>
    <property type="match status" value="1"/>
</dbReference>
<evidence type="ECO:0000256" key="2">
    <source>
        <dbReference type="ARBA" id="ARBA00022908"/>
    </source>
</evidence>
<dbReference type="Gene3D" id="1.10.150.130">
    <property type="match status" value="1"/>
</dbReference>
<dbReference type="PANTHER" id="PTHR30349:SF64">
    <property type="entry name" value="PROPHAGE INTEGRASE INTD-RELATED"/>
    <property type="match status" value="1"/>
</dbReference>
<organism evidence="6 7">
    <name type="scientific">Komagataeibacter medellinensis</name>
    <dbReference type="NCBI Taxonomy" id="1177712"/>
    <lineage>
        <taxon>Bacteria</taxon>
        <taxon>Pseudomonadati</taxon>
        <taxon>Pseudomonadota</taxon>
        <taxon>Alphaproteobacteria</taxon>
        <taxon>Acetobacterales</taxon>
        <taxon>Acetobacteraceae</taxon>
        <taxon>Komagataeibacter</taxon>
    </lineage>
</organism>
<dbReference type="Gene3D" id="1.10.443.10">
    <property type="entry name" value="Intergrase catalytic core"/>
    <property type="match status" value="1"/>
</dbReference>
<dbReference type="InterPro" id="IPR010998">
    <property type="entry name" value="Integrase_recombinase_N"/>
</dbReference>
<dbReference type="InterPro" id="IPR011010">
    <property type="entry name" value="DNA_brk_join_enz"/>
</dbReference>
<dbReference type="PROSITE" id="PS51898">
    <property type="entry name" value="TYR_RECOMBINASE"/>
    <property type="match status" value="1"/>
</dbReference>
<dbReference type="InterPro" id="IPR013762">
    <property type="entry name" value="Integrase-like_cat_sf"/>
</dbReference>
<sequence>MPLKVVTRAGSSTYYIRGLVQGKRIFESTRTSDPKRAEDYRAKREAELWTESIYGTRAVVTFADAVKSYMEAEERSDATKAYMRRLLIYFGTTRLHDINQSAVDRAYKHILRDGMAASPATKIRSVLTPLRAVLEFAAIRQWCDRPAFDAPKVRRTRSVFLKPSEATCLVVNAAPHLRPILIFLIGTGARMSEAMELQWKHVDLRARRAVLWQKQGFERHVDLPEVVVRSMDMMPHREGPVFQTHKEGGYADRGRLSGGQIKSGWSYACRRAGFPGHMRVWVPKGQKKEKQFFVPDVTPHDLRHTWATWHYCVHKDIIKLRDDGGWSTISIVTHYAKKMPDAYRSEILNWWGAFPLLFHE</sequence>
<dbReference type="CDD" id="cd00796">
    <property type="entry name" value="INT_Rci_Hp1_C"/>
    <property type="match status" value="1"/>
</dbReference>
<evidence type="ECO:0000313" key="7">
    <source>
        <dbReference type="Proteomes" id="UP000427842"/>
    </source>
</evidence>
<dbReference type="EMBL" id="QYAZ01000002">
    <property type="protein sequence ID" value="KAB8122422.1"/>
    <property type="molecule type" value="Genomic_DNA"/>
</dbReference>
<keyword evidence="4" id="KW-0233">DNA recombination</keyword>
<dbReference type="Proteomes" id="UP000427842">
    <property type="component" value="Unassembled WGS sequence"/>
</dbReference>
<accession>A0ABQ6VR48</accession>
<feature type="domain" description="Tyr recombinase" evidence="5">
    <location>
        <begin position="156"/>
        <end position="348"/>
    </location>
</feature>
<dbReference type="InterPro" id="IPR050090">
    <property type="entry name" value="Tyrosine_recombinase_XerCD"/>
</dbReference>
<evidence type="ECO:0000256" key="3">
    <source>
        <dbReference type="ARBA" id="ARBA00023125"/>
    </source>
</evidence>
<evidence type="ECO:0000256" key="1">
    <source>
        <dbReference type="ARBA" id="ARBA00008857"/>
    </source>
</evidence>
<evidence type="ECO:0000313" key="6">
    <source>
        <dbReference type="EMBL" id="KAB8122422.1"/>
    </source>
</evidence>
<keyword evidence="7" id="KW-1185">Reference proteome</keyword>
<gene>
    <name evidence="6" type="ORF">D3W54_14620</name>
</gene>
<dbReference type="PANTHER" id="PTHR30349">
    <property type="entry name" value="PHAGE INTEGRASE-RELATED"/>
    <property type="match status" value="1"/>
</dbReference>
<protein>
    <submittedName>
        <fullName evidence="6">Site-specific integrase</fullName>
    </submittedName>
</protein>
<comment type="similarity">
    <text evidence="1">Belongs to the 'phage' integrase family.</text>
</comment>
<keyword evidence="3" id="KW-0238">DNA-binding</keyword>
<proteinExistence type="inferred from homology"/>
<name>A0ABQ6VR48_9PROT</name>
<reference evidence="6 7" key="1">
    <citation type="submission" date="2018-09" db="EMBL/GenBank/DDBJ databases">
        <title>Genome sequence and characterization of the bcs clusters for the production of nanocellulose from the low pH resistant strain Komagataeibacter medellinensis ID13488.</title>
        <authorList>
            <person name="Hernandez-Arriaga A.M."/>
            <person name="Del Cerro C."/>
            <person name="Urbina L."/>
            <person name="Eceiza A."/>
            <person name="Retegi A."/>
            <person name="Prieto M.A."/>
        </authorList>
    </citation>
    <scope>NUCLEOTIDE SEQUENCE [LARGE SCALE GENOMIC DNA]</scope>
    <source>
        <strain evidence="6 7">ID13488</strain>
    </source>
</reference>
<comment type="caution">
    <text evidence="6">The sequence shown here is derived from an EMBL/GenBank/DDBJ whole genome shotgun (WGS) entry which is preliminary data.</text>
</comment>
<keyword evidence="2" id="KW-0229">DNA integration</keyword>
<evidence type="ECO:0000256" key="4">
    <source>
        <dbReference type="ARBA" id="ARBA00023172"/>
    </source>
</evidence>
<evidence type="ECO:0000259" key="5">
    <source>
        <dbReference type="PROSITE" id="PS51898"/>
    </source>
</evidence>